<dbReference type="GO" id="GO:0006565">
    <property type="term" value="P:L-serine catabolic process"/>
    <property type="evidence" value="ECO:0007669"/>
    <property type="project" value="TreeGrafter"/>
</dbReference>
<proteinExistence type="predicted"/>
<evidence type="ECO:0000313" key="5">
    <source>
        <dbReference type="EMBL" id="MWB78021.1"/>
    </source>
</evidence>
<reference evidence="5 6" key="1">
    <citation type="submission" date="2019-11" db="EMBL/GenBank/DDBJ databases">
        <title>Pseudooceanicola pacifica sp. nov., isolated from deep-sea sediment of the Pacific Ocean.</title>
        <authorList>
            <person name="Lyu L."/>
        </authorList>
    </citation>
    <scope>NUCLEOTIDE SEQUENCE [LARGE SCALE GENOMIC DNA]</scope>
    <source>
        <strain evidence="5 6">216_PA32_1</strain>
    </source>
</reference>
<feature type="domain" description="Tryptophan synthase beta chain-like PALP" evidence="4">
    <location>
        <begin position="50"/>
        <end position="319"/>
    </location>
</feature>
<dbReference type="GO" id="GO:0003941">
    <property type="term" value="F:L-serine ammonia-lyase activity"/>
    <property type="evidence" value="ECO:0007669"/>
    <property type="project" value="TreeGrafter"/>
</dbReference>
<dbReference type="InterPro" id="IPR050147">
    <property type="entry name" value="Ser/Thr_Dehydratase"/>
</dbReference>
<dbReference type="SUPFAM" id="SSF53686">
    <property type="entry name" value="Tryptophan synthase beta subunit-like PLP-dependent enzymes"/>
    <property type="match status" value="1"/>
</dbReference>
<dbReference type="Proteomes" id="UP000443843">
    <property type="component" value="Unassembled WGS sequence"/>
</dbReference>
<dbReference type="GO" id="GO:0004794">
    <property type="term" value="F:threonine deaminase activity"/>
    <property type="evidence" value="ECO:0007669"/>
    <property type="project" value="TreeGrafter"/>
</dbReference>
<evidence type="ECO:0000259" key="4">
    <source>
        <dbReference type="Pfam" id="PF00291"/>
    </source>
</evidence>
<dbReference type="InterPro" id="IPR036052">
    <property type="entry name" value="TrpB-like_PALP_sf"/>
</dbReference>
<accession>A0A844W5C6</accession>
<dbReference type="Pfam" id="PF00291">
    <property type="entry name" value="PALP"/>
    <property type="match status" value="1"/>
</dbReference>
<dbReference type="GO" id="GO:0006567">
    <property type="term" value="P:L-threonine catabolic process"/>
    <property type="evidence" value="ECO:0007669"/>
    <property type="project" value="TreeGrafter"/>
</dbReference>
<dbReference type="GO" id="GO:0009097">
    <property type="term" value="P:isoleucine biosynthetic process"/>
    <property type="evidence" value="ECO:0007669"/>
    <property type="project" value="TreeGrafter"/>
</dbReference>
<comment type="caution">
    <text evidence="5">The sequence shown here is derived from an EMBL/GenBank/DDBJ whole genome shotgun (WGS) entry which is preliminary data.</text>
</comment>
<name>A0A844W5C6_9RHOB</name>
<comment type="cofactor">
    <cofactor evidence="1">
        <name>pyridoxal 5'-phosphate</name>
        <dbReference type="ChEBI" id="CHEBI:597326"/>
    </cofactor>
</comment>
<dbReference type="PANTHER" id="PTHR48078:SF6">
    <property type="entry name" value="L-THREONINE DEHYDRATASE CATABOLIC TDCB"/>
    <property type="match status" value="1"/>
</dbReference>
<keyword evidence="6" id="KW-1185">Reference proteome</keyword>
<evidence type="ECO:0000256" key="3">
    <source>
        <dbReference type="ARBA" id="ARBA00023239"/>
    </source>
</evidence>
<dbReference type="EMBL" id="WNXQ01000004">
    <property type="protein sequence ID" value="MWB78021.1"/>
    <property type="molecule type" value="Genomic_DNA"/>
</dbReference>
<organism evidence="5 6">
    <name type="scientific">Pseudooceanicola pacificus</name>
    <dbReference type="NCBI Taxonomy" id="2676438"/>
    <lineage>
        <taxon>Bacteria</taxon>
        <taxon>Pseudomonadati</taxon>
        <taxon>Pseudomonadota</taxon>
        <taxon>Alphaproteobacteria</taxon>
        <taxon>Rhodobacterales</taxon>
        <taxon>Paracoccaceae</taxon>
        <taxon>Pseudooceanicola</taxon>
    </lineage>
</organism>
<keyword evidence="3" id="KW-0456">Lyase</keyword>
<protein>
    <submittedName>
        <fullName evidence="5">Pyridoxal-phosphate dependent enzyme</fullName>
    </submittedName>
</protein>
<evidence type="ECO:0000256" key="2">
    <source>
        <dbReference type="ARBA" id="ARBA00022898"/>
    </source>
</evidence>
<gene>
    <name evidence="5" type="ORF">GLS40_08310</name>
</gene>
<dbReference type="PANTHER" id="PTHR48078">
    <property type="entry name" value="THREONINE DEHYDRATASE, MITOCHONDRIAL-RELATED"/>
    <property type="match status" value="1"/>
</dbReference>
<keyword evidence="2" id="KW-0663">Pyridoxal phosphate</keyword>
<dbReference type="InterPro" id="IPR001926">
    <property type="entry name" value="TrpB-like_PALP"/>
</dbReference>
<evidence type="ECO:0000256" key="1">
    <source>
        <dbReference type="ARBA" id="ARBA00001933"/>
    </source>
</evidence>
<dbReference type="Gene3D" id="3.40.50.1100">
    <property type="match status" value="2"/>
</dbReference>
<dbReference type="AlphaFoldDB" id="A0A844W5C6"/>
<dbReference type="RefSeq" id="WP_160382301.1">
    <property type="nucleotide sequence ID" value="NZ_WNXQ01000004.1"/>
</dbReference>
<sequence length="338" mass="35543">MTPRLVWSGAQNDAAQQAARILRNTHGRAADLLPDDLRNSTTITATINGAGPLLLKLENLLPTGSFKVRGAMTTVQGIPAVLPAVQGEVFTASSGNHGLAVAYAAARNGLAATVVLPEDVSLAKYEVVRQIATRTIIYGADCLSAERHAASLAARNGATYISPYNHLGVLLGHATIAAEIVRDYPDVTDVFVSVGGGGLFSALAVVLQHLRPDIRLHACFPQNSAPLYWRKVPAALRSHEPTLASAVAGDIDPGSITIPLSLDRLTSSVTCTEPQIAAAMKRLMTDCGQRVEGAAALAVAGWQKLSQTRDMPRPLAVMCGGNITESRHAKALEQIATP</sequence>
<evidence type="ECO:0000313" key="6">
    <source>
        <dbReference type="Proteomes" id="UP000443843"/>
    </source>
</evidence>